<evidence type="ECO:0000256" key="1">
    <source>
        <dbReference type="ARBA" id="ARBA00006420"/>
    </source>
</evidence>
<gene>
    <name evidence="3" type="ORF">TEOVI_000355200</name>
</gene>
<dbReference type="InterPro" id="IPR035433">
    <property type="entry name" value="NFU1-like"/>
</dbReference>
<dbReference type="Gene3D" id="3.30.1370.70">
    <property type="entry name" value="Scaffold protein Nfu/NifU, N-terminal domain"/>
    <property type="match status" value="1"/>
</dbReference>
<comment type="caution">
    <text evidence="3">The sequence shown here is derived from an EMBL/GenBank/DDBJ whole genome shotgun (WGS) entry which is preliminary data.</text>
</comment>
<dbReference type="Gene3D" id="3.30.300.130">
    <property type="entry name" value="Fe-S cluster assembly (FSCA)"/>
    <property type="match status" value="1"/>
</dbReference>
<dbReference type="SUPFAM" id="SSF110836">
    <property type="entry name" value="Hypothetical protein SAV1430"/>
    <property type="match status" value="1"/>
</dbReference>
<dbReference type="GO" id="GO:0051536">
    <property type="term" value="F:iron-sulfur cluster binding"/>
    <property type="evidence" value="ECO:0007669"/>
    <property type="project" value="InterPro"/>
</dbReference>
<dbReference type="PIRSF" id="PIRSF036773">
    <property type="entry name" value="HIRIP5"/>
    <property type="match status" value="1"/>
</dbReference>
<dbReference type="GeneID" id="92377492"/>
<dbReference type="InterPro" id="IPR014824">
    <property type="entry name" value="Nfu/NifU_N"/>
</dbReference>
<dbReference type="AlphaFoldDB" id="A0A1G4IHN0"/>
<reference evidence="3" key="1">
    <citation type="submission" date="2016-09" db="EMBL/GenBank/DDBJ databases">
        <authorList>
            <person name="Hebert L."/>
            <person name="Moumen B."/>
        </authorList>
    </citation>
    <scope>NUCLEOTIDE SEQUENCE [LARGE SCALE GENOMIC DNA]</scope>
    <source>
        <strain evidence="3">OVI</strain>
    </source>
</reference>
<dbReference type="GO" id="GO:0005739">
    <property type="term" value="C:mitochondrion"/>
    <property type="evidence" value="ECO:0007669"/>
    <property type="project" value="TreeGrafter"/>
</dbReference>
<dbReference type="Pfam" id="PF01106">
    <property type="entry name" value="NifU"/>
    <property type="match status" value="1"/>
</dbReference>
<dbReference type="InterPro" id="IPR001075">
    <property type="entry name" value="NIF_FeS_clus_asmbl_NifU_C"/>
</dbReference>
<dbReference type="InterPro" id="IPR034904">
    <property type="entry name" value="FSCA_dom_sf"/>
</dbReference>
<organism evidence="3 4">
    <name type="scientific">Trypanosoma equiperdum</name>
    <dbReference type="NCBI Taxonomy" id="5694"/>
    <lineage>
        <taxon>Eukaryota</taxon>
        <taxon>Discoba</taxon>
        <taxon>Euglenozoa</taxon>
        <taxon>Kinetoplastea</taxon>
        <taxon>Metakinetoplastina</taxon>
        <taxon>Trypanosomatida</taxon>
        <taxon>Trypanosomatidae</taxon>
        <taxon>Trypanosoma</taxon>
    </lineage>
</organism>
<dbReference type="Proteomes" id="UP000195570">
    <property type="component" value="Unassembled WGS sequence"/>
</dbReference>
<dbReference type="InterPro" id="IPR036498">
    <property type="entry name" value="Nfu/NifU_N_sf"/>
</dbReference>
<sequence>MIKFTLRYFAVSSSTFYRLPRRMSPPTTRWAACCALYSHRELLPCTICRGVCSGKSSQRSIVVEKNETPNPNCLRFYSMELSFLPPGRSLDLPDAQHAGKSPLAELLFSISGVQSVFLADEYITVGKVPHVDWGSLVPQIQECIVEFAESGVGVLSEEGEACFVDNNNDTDPEDDDDEVVLAVKELLSARIRPLLRADGGNVRYISMDDGTVFVLLEGACKSCPSSGVTLKNGIERMLMHWIPEVVEVQECTDEMASDLLAEKELRRKLKKDEVSASQSN</sequence>
<keyword evidence="4" id="KW-1185">Reference proteome</keyword>
<dbReference type="RefSeq" id="XP_067082542.1">
    <property type="nucleotide sequence ID" value="XM_067226441.1"/>
</dbReference>
<feature type="domain" description="Scaffold protein Nfu/NifU N-terminal" evidence="2">
    <location>
        <begin position="63"/>
        <end position="151"/>
    </location>
</feature>
<dbReference type="PANTHER" id="PTHR11178:SF1">
    <property type="entry name" value="NFU1 IRON-SULFUR CLUSTER SCAFFOLD HOMOLOG, MITOCHONDRIAL"/>
    <property type="match status" value="1"/>
</dbReference>
<dbReference type="SMART" id="SM00932">
    <property type="entry name" value="Nfu_N"/>
    <property type="match status" value="1"/>
</dbReference>
<dbReference type="FunFam" id="3.30.1370.70:FF:000004">
    <property type="entry name" value="HIRA-interacting protein 5, putative"/>
    <property type="match status" value="1"/>
</dbReference>
<comment type="similarity">
    <text evidence="1">Belongs to the NifU family.</text>
</comment>
<evidence type="ECO:0000259" key="2">
    <source>
        <dbReference type="SMART" id="SM00932"/>
    </source>
</evidence>
<evidence type="ECO:0000313" key="4">
    <source>
        <dbReference type="Proteomes" id="UP000195570"/>
    </source>
</evidence>
<proteinExistence type="inferred from homology"/>
<dbReference type="VEuPathDB" id="TriTrypDB:TEOVI_000355200"/>
<dbReference type="GO" id="GO:0005506">
    <property type="term" value="F:iron ion binding"/>
    <property type="evidence" value="ECO:0007669"/>
    <property type="project" value="InterPro"/>
</dbReference>
<dbReference type="Pfam" id="PF08712">
    <property type="entry name" value="Nfu_N"/>
    <property type="match status" value="1"/>
</dbReference>
<evidence type="ECO:0000313" key="3">
    <source>
        <dbReference type="EMBL" id="SCU71970.1"/>
    </source>
</evidence>
<dbReference type="SUPFAM" id="SSF117916">
    <property type="entry name" value="Fe-S cluster assembly (FSCA) domain-like"/>
    <property type="match status" value="1"/>
</dbReference>
<protein>
    <submittedName>
        <fullName evidence="3">HIRA-interacting protein 5, putative</fullName>
    </submittedName>
</protein>
<dbReference type="EMBL" id="CZPT02001763">
    <property type="protein sequence ID" value="SCU71970.1"/>
    <property type="molecule type" value="Genomic_DNA"/>
</dbReference>
<dbReference type="GO" id="GO:0016226">
    <property type="term" value="P:iron-sulfur cluster assembly"/>
    <property type="evidence" value="ECO:0007669"/>
    <property type="project" value="InterPro"/>
</dbReference>
<name>A0A1G4IHN0_TRYEQ</name>
<dbReference type="PANTHER" id="PTHR11178">
    <property type="entry name" value="IRON-SULFUR CLUSTER SCAFFOLD PROTEIN NFU-RELATED"/>
    <property type="match status" value="1"/>
</dbReference>
<accession>A0A1G4IHN0</accession>